<dbReference type="Pfam" id="PF25612">
    <property type="entry name" value="DUF7940"/>
    <property type="match status" value="1"/>
</dbReference>
<dbReference type="InterPro" id="IPR057700">
    <property type="entry name" value="DUF7940"/>
</dbReference>
<dbReference type="Proteomes" id="UP000515277">
    <property type="component" value="Chromosome"/>
</dbReference>
<keyword evidence="1" id="KW-0812">Transmembrane</keyword>
<sequence>MKLIDNCHCCWKLHSVQLAIVIALLGLLQVTVLPMWEAQLSPSTYAMVNSVLAVLLFIARLVRQGPNQPDQGASHETEPLQ</sequence>
<proteinExistence type="predicted"/>
<keyword evidence="1" id="KW-0472">Membrane</keyword>
<evidence type="ECO:0000256" key="1">
    <source>
        <dbReference type="SAM" id="Phobius"/>
    </source>
</evidence>
<dbReference type="EMBL" id="CP060201">
    <property type="protein sequence ID" value="QNH77812.1"/>
    <property type="molecule type" value="Genomic_DNA"/>
</dbReference>
<protein>
    <submittedName>
        <fullName evidence="2">Uncharacterized protein</fullName>
    </submittedName>
</protein>
<name>A0A7G7XCW7_9PSED</name>
<dbReference type="RefSeq" id="WP_179596386.1">
    <property type="nucleotide sequence ID" value="NZ_CP060201.1"/>
</dbReference>
<organism evidence="2 3">
    <name type="scientific">Pseudomonas protegens</name>
    <dbReference type="NCBI Taxonomy" id="380021"/>
    <lineage>
        <taxon>Bacteria</taxon>
        <taxon>Pseudomonadati</taxon>
        <taxon>Pseudomonadota</taxon>
        <taxon>Gammaproteobacteria</taxon>
        <taxon>Pseudomonadales</taxon>
        <taxon>Pseudomonadaceae</taxon>
        <taxon>Pseudomonas</taxon>
    </lineage>
</organism>
<keyword evidence="1" id="KW-1133">Transmembrane helix</keyword>
<feature type="transmembrane region" description="Helical" evidence="1">
    <location>
        <begin position="42"/>
        <end position="62"/>
    </location>
</feature>
<dbReference type="AlphaFoldDB" id="A0A7G7XCW7"/>
<gene>
    <name evidence="2" type="ORF">GGI48_01045</name>
</gene>
<evidence type="ECO:0000313" key="3">
    <source>
        <dbReference type="Proteomes" id="UP000515277"/>
    </source>
</evidence>
<reference evidence="3" key="1">
    <citation type="journal article" date="2020" name="Microbiol. Resour. Announc.">
        <title>Complete genome sequences of four natural Pseudomonas isolates that catabolize a wide range of aromatic compounds relevant to lignin valorization.</title>
        <authorList>
            <person name="Hatmaker E.A."/>
            <person name="Presley G."/>
            <person name="Cannon O."/>
            <person name="Guss A.M."/>
            <person name="Elkins J.G."/>
        </authorList>
    </citation>
    <scope>NUCLEOTIDE SEQUENCE [LARGE SCALE GENOMIC DNA]</scope>
    <source>
        <strain evidence="3">H1F5C</strain>
    </source>
</reference>
<evidence type="ECO:0000313" key="2">
    <source>
        <dbReference type="EMBL" id="QNH77812.1"/>
    </source>
</evidence>
<feature type="transmembrane region" description="Helical" evidence="1">
    <location>
        <begin position="16"/>
        <end position="36"/>
    </location>
</feature>
<accession>A0A7G7XCW7</accession>